<accession>A0ABQ9I1P7</accession>
<name>A0ABQ9I1P7_9NEOP</name>
<evidence type="ECO:0000313" key="2">
    <source>
        <dbReference type="EMBL" id="KAJ8890564.1"/>
    </source>
</evidence>
<feature type="compositionally biased region" description="Polar residues" evidence="1">
    <location>
        <begin position="21"/>
        <end position="30"/>
    </location>
</feature>
<feature type="region of interest" description="Disordered" evidence="1">
    <location>
        <begin position="285"/>
        <end position="306"/>
    </location>
</feature>
<sequence>MEWCCNARRGKREYPGKTRRQAASSSTVPTCENPGRRGEEPTGYGTRIAMTLAQDQVRQHTSCNIGFSEHDSRGSSKLVGRERVLGHEACGCSYVSCDCSWRGLVTTRDAGREGLVTMLPARRVDTGSLHPPSTDAISAPTFRYYHRPLTTHNSQHDTWCTRAELQTTWPCALSTCQGLVRQSGPIDHPGRRPTILGHSSVNCINLSVSNMVSKTYTKLRNRRKTGPAGRDSVHARIEMRVFLSPVQPSCVPVFLSTGDVVLPHPAGTGCKGWCYLSHLKSPPRGTCQTGPGRTETHERMFGEERSRTDDECLQRPAVFLNDPVFLSMMSTRACDISAQLCSHRFSDSRLFNGRGGVLASHVGEPVWITARYLPDFRTWESNRTMSLVGGFSRDYLWFRSVLASWRCCILTSLLSSQDLAVNSHPNIFTLSSLTSLHPLGSQDLNVEEPPKSLLVGKWEVGHKGVWYRSQEPTGCHFVTSQSAILDDIDLNHDIYPCPSHQRRRVASEQLAPSEPTSTTVVGKWSTKGTCLLHTGERSCVTEISGELGIFSAYNQRSMSAPTPRGISRKDSDNGDTPHCEALSKAMHHAIDPHCKNVFSGNQPLPLKCRVRFRMIVLSTEGAAQPLLSIQGLPVPIALHQPRIVKSPFAKLTLCVYECMCIALAAVKLRHSL</sequence>
<evidence type="ECO:0000313" key="3">
    <source>
        <dbReference type="Proteomes" id="UP001159363"/>
    </source>
</evidence>
<reference evidence="2 3" key="1">
    <citation type="submission" date="2023-02" db="EMBL/GenBank/DDBJ databases">
        <title>LHISI_Scaffold_Assembly.</title>
        <authorList>
            <person name="Stuart O.P."/>
            <person name="Cleave R."/>
            <person name="Magrath M.J.L."/>
            <person name="Mikheyev A.S."/>
        </authorList>
    </citation>
    <scope>NUCLEOTIDE SEQUENCE [LARGE SCALE GENOMIC DNA]</scope>
    <source>
        <strain evidence="2">Daus_M_001</strain>
        <tissue evidence="2">Leg muscle</tissue>
    </source>
</reference>
<organism evidence="2 3">
    <name type="scientific">Dryococelus australis</name>
    <dbReference type="NCBI Taxonomy" id="614101"/>
    <lineage>
        <taxon>Eukaryota</taxon>
        <taxon>Metazoa</taxon>
        <taxon>Ecdysozoa</taxon>
        <taxon>Arthropoda</taxon>
        <taxon>Hexapoda</taxon>
        <taxon>Insecta</taxon>
        <taxon>Pterygota</taxon>
        <taxon>Neoptera</taxon>
        <taxon>Polyneoptera</taxon>
        <taxon>Phasmatodea</taxon>
        <taxon>Verophasmatodea</taxon>
        <taxon>Anareolatae</taxon>
        <taxon>Phasmatidae</taxon>
        <taxon>Eurycanthinae</taxon>
        <taxon>Dryococelus</taxon>
    </lineage>
</organism>
<gene>
    <name evidence="2" type="ORF">PR048_010073</name>
</gene>
<dbReference type="Proteomes" id="UP001159363">
    <property type="component" value="Chromosome 3"/>
</dbReference>
<dbReference type="EMBL" id="JARBHB010000003">
    <property type="protein sequence ID" value="KAJ8890564.1"/>
    <property type="molecule type" value="Genomic_DNA"/>
</dbReference>
<feature type="compositionally biased region" description="Basic and acidic residues" evidence="1">
    <location>
        <begin position="294"/>
        <end position="306"/>
    </location>
</feature>
<feature type="region of interest" description="Disordered" evidence="1">
    <location>
        <begin position="15"/>
        <end position="42"/>
    </location>
</feature>
<protein>
    <submittedName>
        <fullName evidence="2">Uncharacterized protein</fullName>
    </submittedName>
</protein>
<keyword evidence="3" id="KW-1185">Reference proteome</keyword>
<evidence type="ECO:0000256" key="1">
    <source>
        <dbReference type="SAM" id="MobiDB-lite"/>
    </source>
</evidence>
<comment type="caution">
    <text evidence="2">The sequence shown here is derived from an EMBL/GenBank/DDBJ whole genome shotgun (WGS) entry which is preliminary data.</text>
</comment>
<proteinExistence type="predicted"/>